<dbReference type="Proteomes" id="UP001597296">
    <property type="component" value="Unassembled WGS sequence"/>
</dbReference>
<name>A0ABW5C829_9PROT</name>
<accession>A0ABW5C829</accession>
<dbReference type="InterPro" id="IPR051599">
    <property type="entry name" value="Cell_Envelope_Assoc"/>
</dbReference>
<dbReference type="InterPro" id="IPR014729">
    <property type="entry name" value="Rossmann-like_a/b/a_fold"/>
</dbReference>
<reference evidence="3" key="1">
    <citation type="journal article" date="2019" name="Int. J. Syst. Evol. Microbiol.">
        <title>The Global Catalogue of Microorganisms (GCM) 10K type strain sequencing project: providing services to taxonomists for standard genome sequencing and annotation.</title>
        <authorList>
            <consortium name="The Broad Institute Genomics Platform"/>
            <consortium name="The Broad Institute Genome Sequencing Center for Infectious Disease"/>
            <person name="Wu L."/>
            <person name="Ma J."/>
        </authorList>
    </citation>
    <scope>NUCLEOTIDE SEQUENCE [LARGE SCALE GENOMIC DNA]</scope>
    <source>
        <strain evidence="3">KCTC 15012</strain>
    </source>
</reference>
<dbReference type="Pfam" id="PF02698">
    <property type="entry name" value="DUF218"/>
    <property type="match status" value="1"/>
</dbReference>
<feature type="domain" description="DUF218" evidence="1">
    <location>
        <begin position="5"/>
        <end position="141"/>
    </location>
</feature>
<dbReference type="EMBL" id="JBHUIY010000001">
    <property type="protein sequence ID" value="MFD2232253.1"/>
    <property type="molecule type" value="Genomic_DNA"/>
</dbReference>
<dbReference type="PANTHER" id="PTHR30336">
    <property type="entry name" value="INNER MEMBRANE PROTEIN, PROBABLE PERMEASE"/>
    <property type="match status" value="1"/>
</dbReference>
<dbReference type="RefSeq" id="WP_377313412.1">
    <property type="nucleotide sequence ID" value="NZ_JBHUIY010000001.1"/>
</dbReference>
<dbReference type="InterPro" id="IPR003848">
    <property type="entry name" value="DUF218"/>
</dbReference>
<sequence length="160" mass="17108">MEFEAAIVLGARIGTDGSPGPALRRRVAHGVALVQAGRAARLLMSGGAVGHPTPEAETMRTLALAAGLAPEQVWVEATSRSTIGNARACRTIVVAEGWQRLALVTDACHLPRALYAFRRYGLRPAGLAAAPSRWRAWLREGLALPWTVLRIELGIGEGRR</sequence>
<dbReference type="PANTHER" id="PTHR30336:SF20">
    <property type="entry name" value="DUF218 DOMAIN-CONTAINING PROTEIN"/>
    <property type="match status" value="1"/>
</dbReference>
<comment type="caution">
    <text evidence="2">The sequence shown here is derived from an EMBL/GenBank/DDBJ whole genome shotgun (WGS) entry which is preliminary data.</text>
</comment>
<dbReference type="Gene3D" id="3.40.50.620">
    <property type="entry name" value="HUPs"/>
    <property type="match status" value="1"/>
</dbReference>
<proteinExistence type="predicted"/>
<evidence type="ECO:0000259" key="1">
    <source>
        <dbReference type="Pfam" id="PF02698"/>
    </source>
</evidence>
<protein>
    <submittedName>
        <fullName evidence="2">YdcF family protein</fullName>
    </submittedName>
</protein>
<organism evidence="2 3">
    <name type="scientific">Phaeospirillum tilakii</name>
    <dbReference type="NCBI Taxonomy" id="741673"/>
    <lineage>
        <taxon>Bacteria</taxon>
        <taxon>Pseudomonadati</taxon>
        <taxon>Pseudomonadota</taxon>
        <taxon>Alphaproteobacteria</taxon>
        <taxon>Rhodospirillales</taxon>
        <taxon>Rhodospirillaceae</taxon>
        <taxon>Phaeospirillum</taxon>
    </lineage>
</organism>
<keyword evidence="3" id="KW-1185">Reference proteome</keyword>
<dbReference type="CDD" id="cd06259">
    <property type="entry name" value="YdcF-like"/>
    <property type="match status" value="1"/>
</dbReference>
<gene>
    <name evidence="2" type="ORF">ACFSNB_00390</name>
</gene>
<evidence type="ECO:0000313" key="3">
    <source>
        <dbReference type="Proteomes" id="UP001597296"/>
    </source>
</evidence>
<evidence type="ECO:0000313" key="2">
    <source>
        <dbReference type="EMBL" id="MFD2232253.1"/>
    </source>
</evidence>